<dbReference type="InterPro" id="IPR048097">
    <property type="entry name" value="Cps14G-like"/>
</dbReference>
<reference evidence="7" key="1">
    <citation type="journal article" date="2014" name="Genome Announc.">
        <title>Draft Genome Sequence of Clostridium straminisolvens Strain JCM 21531T, Isolated from a Cellulose-Degrading Bacterial Community.</title>
        <authorList>
            <person name="Yuki M."/>
            <person name="Oshima K."/>
            <person name="Suda W."/>
            <person name="Sakamoto M."/>
            <person name="Kitamura K."/>
            <person name="Iida T."/>
            <person name="Hattori M."/>
            <person name="Ohkuma M."/>
        </authorList>
    </citation>
    <scope>NUCLEOTIDE SEQUENCE [LARGE SCALE GENOMIC DNA]</scope>
    <source>
        <strain evidence="7">JCM 21531</strain>
    </source>
</reference>
<dbReference type="PANTHER" id="PTHR12867:SF6">
    <property type="entry name" value="N-ACETYLGLUCOSAMINYLDIPHOSPHODOLICHOL N-ACETYLGLUCOSAMINYLTRANSFERASE"/>
    <property type="match status" value="1"/>
</dbReference>
<dbReference type="Pfam" id="PF04101">
    <property type="entry name" value="Glyco_tran_28_C"/>
    <property type="match status" value="1"/>
</dbReference>
<dbReference type="NCBIfam" id="NF041548">
    <property type="entry name" value="PssE"/>
    <property type="match status" value="1"/>
</dbReference>
<dbReference type="OrthoDB" id="9814973at2"/>
<dbReference type="GO" id="GO:0006488">
    <property type="term" value="P:dolichol-linked oligosaccharide biosynthetic process"/>
    <property type="evidence" value="ECO:0007669"/>
    <property type="project" value="InterPro"/>
</dbReference>
<keyword evidence="5" id="KW-0256">Endoplasmic reticulum</keyword>
<evidence type="ECO:0000313" key="8">
    <source>
        <dbReference type="Proteomes" id="UP000019109"/>
    </source>
</evidence>
<name>W4V988_9FIRM</name>
<dbReference type="PANTHER" id="PTHR12867">
    <property type="entry name" value="GLYCOSYL TRANSFERASE-RELATED"/>
    <property type="match status" value="1"/>
</dbReference>
<evidence type="ECO:0000259" key="6">
    <source>
        <dbReference type="Pfam" id="PF04101"/>
    </source>
</evidence>
<keyword evidence="8" id="KW-1185">Reference proteome</keyword>
<dbReference type="Proteomes" id="UP000019109">
    <property type="component" value="Unassembled WGS sequence"/>
</dbReference>
<evidence type="ECO:0000256" key="4">
    <source>
        <dbReference type="ARBA" id="ARBA00022679"/>
    </source>
</evidence>
<dbReference type="STRING" id="1294263.JCM21531_3514"/>
<evidence type="ECO:0000256" key="2">
    <source>
        <dbReference type="ARBA" id="ARBA00006962"/>
    </source>
</evidence>
<dbReference type="AlphaFoldDB" id="W4V988"/>
<protein>
    <submittedName>
        <fullName evidence="7">Glycosyltransferase 28-like protein</fullName>
    </submittedName>
</protein>
<gene>
    <name evidence="7" type="ORF">JCM21531_3514</name>
</gene>
<dbReference type="RefSeq" id="WP_038290461.1">
    <property type="nucleotide sequence ID" value="NZ_BAVR01000050.1"/>
</dbReference>
<comment type="caution">
    <text evidence="7">The sequence shown here is derived from an EMBL/GenBank/DDBJ whole genome shotgun (WGS) entry which is preliminary data.</text>
</comment>
<evidence type="ECO:0000256" key="1">
    <source>
        <dbReference type="ARBA" id="ARBA00004240"/>
    </source>
</evidence>
<dbReference type="GO" id="GO:0016758">
    <property type="term" value="F:hexosyltransferase activity"/>
    <property type="evidence" value="ECO:0007669"/>
    <property type="project" value="InterPro"/>
</dbReference>
<accession>W4V988</accession>
<keyword evidence="4 7" id="KW-0808">Transferase</keyword>
<keyword evidence="3" id="KW-0328">Glycosyltransferase</keyword>
<dbReference type="Gene3D" id="3.40.50.2000">
    <property type="entry name" value="Glycogen Phosphorylase B"/>
    <property type="match status" value="1"/>
</dbReference>
<dbReference type="InterPro" id="IPR039042">
    <property type="entry name" value="Alg13-like"/>
</dbReference>
<evidence type="ECO:0000256" key="5">
    <source>
        <dbReference type="ARBA" id="ARBA00022824"/>
    </source>
</evidence>
<comment type="subcellular location">
    <subcellularLocation>
        <location evidence="1">Endoplasmic reticulum</location>
    </subcellularLocation>
</comment>
<dbReference type="EMBL" id="BAVR01000050">
    <property type="protein sequence ID" value="GAE89940.1"/>
    <property type="molecule type" value="Genomic_DNA"/>
</dbReference>
<evidence type="ECO:0000256" key="3">
    <source>
        <dbReference type="ARBA" id="ARBA00022676"/>
    </source>
</evidence>
<dbReference type="InterPro" id="IPR007235">
    <property type="entry name" value="Glyco_trans_28_C"/>
</dbReference>
<proteinExistence type="inferred from homology"/>
<organism evidence="7 8">
    <name type="scientific">Acetivibrio straminisolvens JCM 21531</name>
    <dbReference type="NCBI Taxonomy" id="1294263"/>
    <lineage>
        <taxon>Bacteria</taxon>
        <taxon>Bacillati</taxon>
        <taxon>Bacillota</taxon>
        <taxon>Clostridia</taxon>
        <taxon>Eubacteriales</taxon>
        <taxon>Oscillospiraceae</taxon>
        <taxon>Acetivibrio</taxon>
    </lineage>
</organism>
<evidence type="ECO:0000313" key="7">
    <source>
        <dbReference type="EMBL" id="GAE89940.1"/>
    </source>
</evidence>
<feature type="domain" description="Glycosyl transferase family 28 C-terminal" evidence="6">
    <location>
        <begin position="1"/>
        <end position="134"/>
    </location>
</feature>
<comment type="similarity">
    <text evidence="2">Belongs to the glycosyltransferase 28 family.</text>
</comment>
<sequence>MIFVTVGSQKFQFNRLLQKIDELIENGIIKEKVYAQIGVSDYVPRFYEYTNFMNSDSFSEMESKACILITHGGTGTIIRAVKKGKKVIAVPRLAKYGEHVDDHQLQLLRQFDDMKIIKACYDLENLAEIYKDIQNIVPIPYKSNTNRIIEGIEN</sequence>